<dbReference type="STRING" id="651661.SAMN05660293_02430"/>
<dbReference type="InterPro" id="IPR014825">
    <property type="entry name" value="DNA_alkylation"/>
</dbReference>
<evidence type="ECO:0000313" key="1">
    <source>
        <dbReference type="EMBL" id="SKB82993.1"/>
    </source>
</evidence>
<dbReference type="EMBL" id="FUZA01000002">
    <property type="protein sequence ID" value="SKB82993.1"/>
    <property type="molecule type" value="Genomic_DNA"/>
</dbReference>
<dbReference type="PANTHER" id="PTHR34070:SF1">
    <property type="entry name" value="DNA ALKYLATION REPAIR PROTEIN"/>
    <property type="match status" value="1"/>
</dbReference>
<dbReference type="Gene3D" id="1.25.10.90">
    <property type="match status" value="1"/>
</dbReference>
<reference evidence="2" key="1">
    <citation type="submission" date="2017-02" db="EMBL/GenBank/DDBJ databases">
        <authorList>
            <person name="Varghese N."/>
            <person name="Submissions S."/>
        </authorList>
    </citation>
    <scope>NUCLEOTIDE SEQUENCE [LARGE SCALE GENOMIC DNA]</scope>
    <source>
        <strain evidence="2">DSM 22270</strain>
    </source>
</reference>
<protein>
    <submittedName>
        <fullName evidence="1">DNA alkylation repair enzyme</fullName>
    </submittedName>
</protein>
<dbReference type="AlphaFoldDB" id="A0A1T5EG49"/>
<sequence length="237" mass="27495">MTAVHFIERLQALSSAEEAEKILRYFKSGDGQYGAGDKFIGVRMGQVFELAKEFIEMTPDEIERLLESDIHEARAGAMSIMDKQGRHKKTPDSRRKELFDLYMRRSDRINNWDLVDLAAQYVVGRYLFDKQRDIIYKLAVSDSMWERRTAIVSTSYFLKMGETKDTFKIAEILVHDDQDLIHKAAGGWIRQAGKTNKSRLLGFLDHYAAVMPRVMLRYAIEHLNEAERAHYLGLKNR</sequence>
<proteinExistence type="predicted"/>
<accession>A0A1T5EG49</accession>
<dbReference type="CDD" id="cd06561">
    <property type="entry name" value="AlkD_like"/>
    <property type="match status" value="1"/>
</dbReference>
<evidence type="ECO:0000313" key="2">
    <source>
        <dbReference type="Proteomes" id="UP000190897"/>
    </source>
</evidence>
<dbReference type="InterPro" id="IPR016024">
    <property type="entry name" value="ARM-type_fold"/>
</dbReference>
<dbReference type="Pfam" id="PF08713">
    <property type="entry name" value="DNA_alkylation"/>
    <property type="match status" value="1"/>
</dbReference>
<organism evidence="1 2">
    <name type="scientific">Dyadobacter psychrophilus</name>
    <dbReference type="NCBI Taxonomy" id="651661"/>
    <lineage>
        <taxon>Bacteria</taxon>
        <taxon>Pseudomonadati</taxon>
        <taxon>Bacteroidota</taxon>
        <taxon>Cytophagia</taxon>
        <taxon>Cytophagales</taxon>
        <taxon>Spirosomataceae</taxon>
        <taxon>Dyadobacter</taxon>
    </lineage>
</organism>
<dbReference type="Proteomes" id="UP000190897">
    <property type="component" value="Unassembled WGS sequence"/>
</dbReference>
<dbReference type="SUPFAM" id="SSF48371">
    <property type="entry name" value="ARM repeat"/>
    <property type="match status" value="1"/>
</dbReference>
<dbReference type="PANTHER" id="PTHR34070">
    <property type="entry name" value="ARMADILLO-TYPE FOLD"/>
    <property type="match status" value="1"/>
</dbReference>
<name>A0A1T5EG49_9BACT</name>
<keyword evidence="2" id="KW-1185">Reference proteome</keyword>
<gene>
    <name evidence="1" type="ORF">SAMN05660293_02430</name>
</gene>
<dbReference type="RefSeq" id="WP_212567998.1">
    <property type="nucleotide sequence ID" value="NZ_FUZA01000002.1"/>
</dbReference>